<proteinExistence type="predicted"/>
<reference evidence="3 4" key="1">
    <citation type="submission" date="2019-01" db="EMBL/GenBank/DDBJ databases">
        <title>Sequencing of cultivated peanut Arachis hypogaea provides insights into genome evolution and oil improvement.</title>
        <authorList>
            <person name="Chen X."/>
        </authorList>
    </citation>
    <scope>NUCLEOTIDE SEQUENCE [LARGE SCALE GENOMIC DNA]</scope>
    <source>
        <strain evidence="4">cv. Fuhuasheng</strain>
        <tissue evidence="3">Leaves</tissue>
    </source>
</reference>
<dbReference type="InterPro" id="IPR044974">
    <property type="entry name" value="Disease_R_plants"/>
</dbReference>
<dbReference type="AlphaFoldDB" id="A0A445E5X6"/>
<evidence type="ECO:0000256" key="1">
    <source>
        <dbReference type="ARBA" id="ARBA00022614"/>
    </source>
</evidence>
<sequence length="186" mass="21800">MHDLIQQMDWKVVCQESNKDPTELTRINKPEDFHNLLKNSKLNVYIPIPLKPFSARLKYLEWNSYPLNSLSSMFCVEQLVEFRMPNSQISKLWDGTQSFHQKMSLRFSVDRPKKGKRVQIRRENDEDCFIKGCGVIPMYASTLLDAIQNLELEFNLKPHHNPIPGINLDEVRSMMIRKSKGKSKLH</sequence>
<dbReference type="PANTHER" id="PTHR11017:SF385">
    <property type="entry name" value="DISEASE RESISTANCE PROTEIN (TIR-NBS-LRR CLASS)-RELATED"/>
    <property type="match status" value="1"/>
</dbReference>
<keyword evidence="4" id="KW-1185">Reference proteome</keyword>
<evidence type="ECO:0000256" key="2">
    <source>
        <dbReference type="ARBA" id="ARBA00022737"/>
    </source>
</evidence>
<dbReference type="Proteomes" id="UP000289738">
    <property type="component" value="Chromosome A02"/>
</dbReference>
<evidence type="ECO:0000313" key="3">
    <source>
        <dbReference type="EMBL" id="RYR70866.1"/>
    </source>
</evidence>
<comment type="caution">
    <text evidence="3">The sequence shown here is derived from an EMBL/GenBank/DDBJ whole genome shotgun (WGS) entry which is preliminary data.</text>
</comment>
<evidence type="ECO:0000313" key="4">
    <source>
        <dbReference type="Proteomes" id="UP000289738"/>
    </source>
</evidence>
<name>A0A445E5X6_ARAHY</name>
<gene>
    <name evidence="3" type="ORF">Ahy_A02g005168</name>
</gene>
<dbReference type="Pfam" id="PF07725">
    <property type="entry name" value="LRR_3"/>
    <property type="match status" value="1"/>
</dbReference>
<accession>A0A445E5X6</accession>
<dbReference type="InterPro" id="IPR011713">
    <property type="entry name" value="Leu-rich_rpt_3"/>
</dbReference>
<dbReference type="EMBL" id="SDMP01000002">
    <property type="protein sequence ID" value="RYR70866.1"/>
    <property type="molecule type" value="Genomic_DNA"/>
</dbReference>
<dbReference type="PANTHER" id="PTHR11017">
    <property type="entry name" value="LEUCINE-RICH REPEAT-CONTAINING PROTEIN"/>
    <property type="match status" value="1"/>
</dbReference>
<dbReference type="GO" id="GO:0006952">
    <property type="term" value="P:defense response"/>
    <property type="evidence" value="ECO:0007669"/>
    <property type="project" value="InterPro"/>
</dbReference>
<keyword evidence="2" id="KW-0677">Repeat</keyword>
<keyword evidence="1" id="KW-0433">Leucine-rich repeat</keyword>
<protein>
    <submittedName>
        <fullName evidence="3">Uncharacterized protein</fullName>
    </submittedName>
</protein>
<organism evidence="3 4">
    <name type="scientific">Arachis hypogaea</name>
    <name type="common">Peanut</name>
    <dbReference type="NCBI Taxonomy" id="3818"/>
    <lineage>
        <taxon>Eukaryota</taxon>
        <taxon>Viridiplantae</taxon>
        <taxon>Streptophyta</taxon>
        <taxon>Embryophyta</taxon>
        <taxon>Tracheophyta</taxon>
        <taxon>Spermatophyta</taxon>
        <taxon>Magnoliopsida</taxon>
        <taxon>eudicotyledons</taxon>
        <taxon>Gunneridae</taxon>
        <taxon>Pentapetalae</taxon>
        <taxon>rosids</taxon>
        <taxon>fabids</taxon>
        <taxon>Fabales</taxon>
        <taxon>Fabaceae</taxon>
        <taxon>Papilionoideae</taxon>
        <taxon>50 kb inversion clade</taxon>
        <taxon>dalbergioids sensu lato</taxon>
        <taxon>Dalbergieae</taxon>
        <taxon>Pterocarpus clade</taxon>
        <taxon>Arachis</taxon>
    </lineage>
</organism>